<feature type="non-terminal residue" evidence="5">
    <location>
        <position position="1"/>
    </location>
</feature>
<reference evidence="5 6" key="1">
    <citation type="submission" date="2016-12" db="EMBL/GenBank/DDBJ databases">
        <title>The genomes of Aspergillus section Nigri reveals drivers in fungal speciation.</title>
        <authorList>
            <consortium name="DOE Joint Genome Institute"/>
            <person name="Vesth T.C."/>
            <person name="Nybo J."/>
            <person name="Theobald S."/>
            <person name="Brandl J."/>
            <person name="Frisvad J.C."/>
            <person name="Nielsen K.F."/>
            <person name="Lyhne E.K."/>
            <person name="Kogle M.E."/>
            <person name="Kuo A."/>
            <person name="Riley R."/>
            <person name="Clum A."/>
            <person name="Nolan M."/>
            <person name="Lipzen A."/>
            <person name="Salamov A."/>
            <person name="Henrissat B."/>
            <person name="Wiebenga A."/>
            <person name="De Vries R.P."/>
            <person name="Grigoriev I.V."/>
            <person name="Mortensen U.H."/>
            <person name="Andersen M.R."/>
            <person name="Baker S.E."/>
        </authorList>
    </citation>
    <scope>NUCLEOTIDE SEQUENCE [LARGE SCALE GENOMIC DNA]</scope>
    <source>
        <strain evidence="5 6">IBT 23096</strain>
    </source>
</reference>
<evidence type="ECO:0000256" key="3">
    <source>
        <dbReference type="ARBA" id="ARBA00038157"/>
    </source>
</evidence>
<evidence type="ECO:0000256" key="2">
    <source>
        <dbReference type="ARBA" id="ARBA00023002"/>
    </source>
</evidence>
<proteinExistence type="inferred from homology"/>
<dbReference type="Pfam" id="PF00248">
    <property type="entry name" value="Aldo_ket_red"/>
    <property type="match status" value="2"/>
</dbReference>
<evidence type="ECO:0000313" key="6">
    <source>
        <dbReference type="Proteomes" id="UP000234275"/>
    </source>
</evidence>
<name>A0A2I2GLU6_9EURO</name>
<dbReference type="InterPro" id="IPR023210">
    <property type="entry name" value="NADP_OxRdtase_dom"/>
</dbReference>
<dbReference type="InterPro" id="IPR050523">
    <property type="entry name" value="AKR_Detox_Biosynth"/>
</dbReference>
<dbReference type="AlphaFoldDB" id="A0A2I2GLU6"/>
<sequence>LATNFSSSYRTYKRDEIQANPVGNTVRSLKYSVEKWLRKLRTKYINLLYFHWWDFPTSTEEIMASLHELVTAAKATSQAPDVDVQVSKVLEGVAAWHNTSVTSVALVYVMHKVPRVPPVIGGRKIEHLLGNMETLGLVLSRDDLLEIERAYDANLGFPMTYLFQSQDRAAHLGNSTVSNVAARFNYPGQPQPIIPKDLEA</sequence>
<dbReference type="SUPFAM" id="SSF51430">
    <property type="entry name" value="NAD(P)-linked oxidoreductase"/>
    <property type="match status" value="1"/>
</dbReference>
<dbReference type="GO" id="GO:0016491">
    <property type="term" value="F:oxidoreductase activity"/>
    <property type="evidence" value="ECO:0007669"/>
    <property type="project" value="UniProtKB-KW"/>
</dbReference>
<dbReference type="RefSeq" id="XP_024709144.1">
    <property type="nucleotide sequence ID" value="XM_024843621.1"/>
</dbReference>
<keyword evidence="1" id="KW-0521">NADP</keyword>
<gene>
    <name evidence="5" type="ORF">P170DRAFT_347310</name>
</gene>
<dbReference type="GeneID" id="36551321"/>
<accession>A0A2I2GLU6</accession>
<comment type="similarity">
    <text evidence="3">Belongs to the aldo/keto reductase family. Aldo/keto reductase 2 subfamily.</text>
</comment>
<comment type="caution">
    <text evidence="5">The sequence shown here is derived from an EMBL/GenBank/DDBJ whole genome shotgun (WGS) entry which is preliminary data.</text>
</comment>
<evidence type="ECO:0000313" key="5">
    <source>
        <dbReference type="EMBL" id="PLB53842.1"/>
    </source>
</evidence>
<evidence type="ECO:0000259" key="4">
    <source>
        <dbReference type="Pfam" id="PF00248"/>
    </source>
</evidence>
<feature type="domain" description="NADP-dependent oxidoreductase" evidence="4">
    <location>
        <begin position="15"/>
        <end position="71"/>
    </location>
</feature>
<dbReference type="PANTHER" id="PTHR43364">
    <property type="entry name" value="NADH-SPECIFIC METHYLGLYOXAL REDUCTASE-RELATED"/>
    <property type="match status" value="1"/>
</dbReference>
<dbReference type="Proteomes" id="UP000234275">
    <property type="component" value="Unassembled WGS sequence"/>
</dbReference>
<dbReference type="STRING" id="1392250.A0A2I2GLU6"/>
<dbReference type="EMBL" id="MSFO01000001">
    <property type="protein sequence ID" value="PLB53842.1"/>
    <property type="molecule type" value="Genomic_DNA"/>
</dbReference>
<dbReference type="PANTHER" id="PTHR43364:SF7">
    <property type="entry name" value="NADP-DEPENDENT OXIDOREDUCTASE DOMAIN-CONTAINING PROTEIN-RELATED"/>
    <property type="match status" value="1"/>
</dbReference>
<dbReference type="VEuPathDB" id="FungiDB:P170DRAFT_347310"/>
<protein>
    <submittedName>
        <fullName evidence="5">Aldo/keto reductase</fullName>
    </submittedName>
</protein>
<keyword evidence="2" id="KW-0560">Oxidoreductase</keyword>
<dbReference type="OrthoDB" id="4526596at2759"/>
<keyword evidence="6" id="KW-1185">Reference proteome</keyword>
<evidence type="ECO:0000256" key="1">
    <source>
        <dbReference type="ARBA" id="ARBA00022857"/>
    </source>
</evidence>
<dbReference type="Gene3D" id="3.20.20.100">
    <property type="entry name" value="NADP-dependent oxidoreductase domain"/>
    <property type="match status" value="2"/>
</dbReference>
<dbReference type="InterPro" id="IPR036812">
    <property type="entry name" value="NAD(P)_OxRdtase_dom_sf"/>
</dbReference>
<feature type="domain" description="NADP-dependent oxidoreductase" evidence="4">
    <location>
        <begin position="85"/>
        <end position="151"/>
    </location>
</feature>
<organism evidence="5 6">
    <name type="scientific">Aspergillus steynii IBT 23096</name>
    <dbReference type="NCBI Taxonomy" id="1392250"/>
    <lineage>
        <taxon>Eukaryota</taxon>
        <taxon>Fungi</taxon>
        <taxon>Dikarya</taxon>
        <taxon>Ascomycota</taxon>
        <taxon>Pezizomycotina</taxon>
        <taxon>Eurotiomycetes</taxon>
        <taxon>Eurotiomycetidae</taxon>
        <taxon>Eurotiales</taxon>
        <taxon>Aspergillaceae</taxon>
        <taxon>Aspergillus</taxon>
        <taxon>Aspergillus subgen. Circumdati</taxon>
    </lineage>
</organism>